<comment type="caution">
    <text evidence="2">The sequence shown here is derived from an EMBL/GenBank/DDBJ whole genome shotgun (WGS) entry which is preliminary data.</text>
</comment>
<keyword evidence="1" id="KW-1133">Transmembrane helix</keyword>
<evidence type="ECO:0000313" key="3">
    <source>
        <dbReference type="Proteomes" id="UP000539265"/>
    </source>
</evidence>
<keyword evidence="1" id="KW-0472">Membrane</keyword>
<sequence length="63" mass="7132">MWKKAIPNVLYTVGIFVCIISGYQYGIEGHNYVFLAGAVLLIGIFVYLKIKILKDIKDTLKKP</sequence>
<reference evidence="2" key="1">
    <citation type="submission" date="2020-08" db="EMBL/GenBank/DDBJ databases">
        <title>Genomic Encyclopedia of Type Strains, Phase III (KMG-III): the genomes of soil and plant-associated and newly described type strains.</title>
        <authorList>
            <person name="Whitman W."/>
        </authorList>
    </citation>
    <scope>NUCLEOTIDE SEQUENCE [LARGE SCALE GENOMIC DNA]</scope>
    <source>
        <strain evidence="2">CECT 8628</strain>
    </source>
</reference>
<protein>
    <submittedName>
        <fullName evidence="2">Uncharacterized protein</fullName>
    </submittedName>
</protein>
<feature type="transmembrane region" description="Helical" evidence="1">
    <location>
        <begin position="9"/>
        <end position="26"/>
    </location>
</feature>
<keyword evidence="3" id="KW-1185">Reference proteome</keyword>
<dbReference type="AlphaFoldDB" id="A0A839SAN8"/>
<dbReference type="InterPro" id="IPR045938">
    <property type="entry name" value="DUF6358"/>
</dbReference>
<keyword evidence="1" id="KW-0812">Transmembrane</keyword>
<gene>
    <name evidence="2" type="ORF">FHS11_000844</name>
</gene>
<dbReference type="RefSeq" id="WP_096356946.1">
    <property type="nucleotide sequence ID" value="NZ_AP017313.1"/>
</dbReference>
<dbReference type="Proteomes" id="UP000539265">
    <property type="component" value="Unassembled WGS sequence"/>
</dbReference>
<accession>A0A839SAN8</accession>
<proteinExistence type="predicted"/>
<evidence type="ECO:0000256" key="1">
    <source>
        <dbReference type="SAM" id="Phobius"/>
    </source>
</evidence>
<feature type="transmembrane region" description="Helical" evidence="1">
    <location>
        <begin position="32"/>
        <end position="50"/>
    </location>
</feature>
<dbReference type="EMBL" id="JACHWX010000002">
    <property type="protein sequence ID" value="MBB3054434.1"/>
    <property type="molecule type" value="Genomic_DNA"/>
</dbReference>
<dbReference type="OrthoDB" id="773226at2"/>
<name>A0A839SAN8_9SPHI</name>
<dbReference type="Pfam" id="PF19885">
    <property type="entry name" value="DUF6358"/>
    <property type="match status" value="1"/>
</dbReference>
<evidence type="ECO:0000313" key="2">
    <source>
        <dbReference type="EMBL" id="MBB3054434.1"/>
    </source>
</evidence>
<organism evidence="2 3">
    <name type="scientific">Mucilaginibacter gotjawali</name>
    <dbReference type="NCBI Taxonomy" id="1550579"/>
    <lineage>
        <taxon>Bacteria</taxon>
        <taxon>Pseudomonadati</taxon>
        <taxon>Bacteroidota</taxon>
        <taxon>Sphingobacteriia</taxon>
        <taxon>Sphingobacteriales</taxon>
        <taxon>Sphingobacteriaceae</taxon>
        <taxon>Mucilaginibacter</taxon>
    </lineage>
</organism>